<dbReference type="Proteomes" id="UP001260188">
    <property type="component" value="Unassembled WGS sequence"/>
</dbReference>
<accession>A0ABU1HWK0</accession>
<reference evidence="3 4" key="1">
    <citation type="submission" date="2023-08" db="EMBL/GenBank/DDBJ databases">
        <title>Functional and genomic diversity of the sorghum phyllosphere microbiome.</title>
        <authorList>
            <person name="Shade A."/>
        </authorList>
    </citation>
    <scope>NUCLEOTIDE SEQUENCE [LARGE SCALE GENOMIC DNA]</scope>
    <source>
        <strain evidence="3 4">SORGH_AS_0919</strain>
    </source>
</reference>
<feature type="domain" description="Thioredoxin" evidence="2">
    <location>
        <begin position="41"/>
        <end position="156"/>
    </location>
</feature>
<evidence type="ECO:0000313" key="4">
    <source>
        <dbReference type="Proteomes" id="UP001260188"/>
    </source>
</evidence>
<proteinExistence type="predicted"/>
<dbReference type="Pfam" id="PF00085">
    <property type="entry name" value="Thioredoxin"/>
    <property type="match status" value="1"/>
</dbReference>
<dbReference type="GO" id="GO:0016853">
    <property type="term" value="F:isomerase activity"/>
    <property type="evidence" value="ECO:0007669"/>
    <property type="project" value="UniProtKB-KW"/>
</dbReference>
<organism evidence="3 4">
    <name type="scientific">Microbacterium paludicola</name>
    <dbReference type="NCBI Taxonomy" id="300019"/>
    <lineage>
        <taxon>Bacteria</taxon>
        <taxon>Bacillati</taxon>
        <taxon>Actinomycetota</taxon>
        <taxon>Actinomycetes</taxon>
        <taxon>Micrococcales</taxon>
        <taxon>Microbacteriaceae</taxon>
        <taxon>Microbacterium</taxon>
    </lineage>
</organism>
<sequence>MLPAARDGLLWAVVELMAVAVVLACLLAVTGGIGVFVRWRASRPYPIPRFDVVDPRRLGADPDALGRTATLLQFSTETCHRCPAVHRTLAEMARDCDDVVHLDVDVTDRPDIARRFRIAQTPTTLILDGRGVVRTRFGGAPRRDVVQLEILRLRADSASV</sequence>
<gene>
    <name evidence="3" type="ORF">QE367_000014</name>
</gene>
<dbReference type="EMBL" id="JAVIZA010000001">
    <property type="protein sequence ID" value="MDR6165810.1"/>
    <property type="molecule type" value="Genomic_DNA"/>
</dbReference>
<keyword evidence="4" id="KW-1185">Reference proteome</keyword>
<dbReference type="InterPro" id="IPR036249">
    <property type="entry name" value="Thioredoxin-like_sf"/>
</dbReference>
<evidence type="ECO:0000259" key="2">
    <source>
        <dbReference type="PROSITE" id="PS51352"/>
    </source>
</evidence>
<dbReference type="PROSITE" id="PS51352">
    <property type="entry name" value="THIOREDOXIN_2"/>
    <property type="match status" value="1"/>
</dbReference>
<keyword evidence="1" id="KW-0472">Membrane</keyword>
<dbReference type="InterPro" id="IPR013766">
    <property type="entry name" value="Thioredoxin_domain"/>
</dbReference>
<keyword evidence="3" id="KW-0413">Isomerase</keyword>
<evidence type="ECO:0000313" key="3">
    <source>
        <dbReference type="EMBL" id="MDR6165810.1"/>
    </source>
</evidence>
<protein>
    <submittedName>
        <fullName evidence="3">Thiol-disulfide isomerase/thioredoxin</fullName>
    </submittedName>
</protein>
<dbReference type="Gene3D" id="3.40.30.10">
    <property type="entry name" value="Glutaredoxin"/>
    <property type="match status" value="1"/>
</dbReference>
<keyword evidence="1" id="KW-0812">Transmembrane</keyword>
<comment type="caution">
    <text evidence="3">The sequence shown here is derived from an EMBL/GenBank/DDBJ whole genome shotgun (WGS) entry which is preliminary data.</text>
</comment>
<evidence type="ECO:0000256" key="1">
    <source>
        <dbReference type="SAM" id="Phobius"/>
    </source>
</evidence>
<dbReference type="SUPFAM" id="SSF52833">
    <property type="entry name" value="Thioredoxin-like"/>
    <property type="match status" value="1"/>
</dbReference>
<feature type="transmembrane region" description="Helical" evidence="1">
    <location>
        <begin position="12"/>
        <end position="37"/>
    </location>
</feature>
<name>A0ABU1HWK0_9MICO</name>
<keyword evidence="1" id="KW-1133">Transmembrane helix</keyword>